<organism evidence="1 2">
    <name type="scientific">Zingiber officinale</name>
    <name type="common">Ginger</name>
    <name type="synonym">Amomum zingiber</name>
    <dbReference type="NCBI Taxonomy" id="94328"/>
    <lineage>
        <taxon>Eukaryota</taxon>
        <taxon>Viridiplantae</taxon>
        <taxon>Streptophyta</taxon>
        <taxon>Embryophyta</taxon>
        <taxon>Tracheophyta</taxon>
        <taxon>Spermatophyta</taxon>
        <taxon>Magnoliopsida</taxon>
        <taxon>Liliopsida</taxon>
        <taxon>Zingiberales</taxon>
        <taxon>Zingiberaceae</taxon>
        <taxon>Zingiber</taxon>
    </lineage>
</organism>
<dbReference type="EMBL" id="JACMSC010000010">
    <property type="protein sequence ID" value="KAG6505173.1"/>
    <property type="molecule type" value="Genomic_DNA"/>
</dbReference>
<protein>
    <submittedName>
        <fullName evidence="1">Uncharacterized protein</fullName>
    </submittedName>
</protein>
<evidence type="ECO:0000313" key="1">
    <source>
        <dbReference type="EMBL" id="KAG6505173.1"/>
    </source>
</evidence>
<proteinExistence type="predicted"/>
<evidence type="ECO:0000313" key="2">
    <source>
        <dbReference type="Proteomes" id="UP000734854"/>
    </source>
</evidence>
<comment type="caution">
    <text evidence="1">The sequence shown here is derived from an EMBL/GenBank/DDBJ whole genome shotgun (WGS) entry which is preliminary data.</text>
</comment>
<accession>A0A8J5GBU0</accession>
<name>A0A8J5GBU0_ZINOF</name>
<gene>
    <name evidence="1" type="ORF">ZIOFF_037527</name>
</gene>
<sequence length="128" mass="13411">MRLSGGIHERHLLWLSSHCNLGLHVPRHGAGRASHHTENVPAPVAEHCAGISAGGPPVAGSGSVAREGWEFAGCRRQSACARRVRGNAGRGASHLPGSARTSSFAERGIEVAAFALCFFSSLHVKMVV</sequence>
<keyword evidence="2" id="KW-1185">Reference proteome</keyword>
<dbReference type="AlphaFoldDB" id="A0A8J5GBU0"/>
<dbReference type="Proteomes" id="UP000734854">
    <property type="component" value="Unassembled WGS sequence"/>
</dbReference>
<reference evidence="1 2" key="1">
    <citation type="submission" date="2020-08" db="EMBL/GenBank/DDBJ databases">
        <title>Plant Genome Project.</title>
        <authorList>
            <person name="Zhang R.-G."/>
        </authorList>
    </citation>
    <scope>NUCLEOTIDE SEQUENCE [LARGE SCALE GENOMIC DNA]</scope>
    <source>
        <tissue evidence="1">Rhizome</tissue>
    </source>
</reference>